<evidence type="ECO:0000259" key="2">
    <source>
        <dbReference type="Pfam" id="PF01695"/>
    </source>
</evidence>
<feature type="domain" description="IstB-like ATP-binding" evidence="2">
    <location>
        <begin position="1"/>
        <end position="59"/>
    </location>
</feature>
<dbReference type="AlphaFoldDB" id="A0A1I2IQF3"/>
<dbReference type="InterPro" id="IPR027417">
    <property type="entry name" value="P-loop_NTPase"/>
</dbReference>
<organism evidence="3 4">
    <name type="scientific">Nannocystis exedens</name>
    <dbReference type="NCBI Taxonomy" id="54"/>
    <lineage>
        <taxon>Bacteria</taxon>
        <taxon>Pseudomonadati</taxon>
        <taxon>Myxococcota</taxon>
        <taxon>Polyangia</taxon>
        <taxon>Nannocystales</taxon>
        <taxon>Nannocystaceae</taxon>
        <taxon>Nannocystis</taxon>
    </lineage>
</organism>
<sequence>MLAQLRMARADQTYDRRLLRFTAPDLLIIDDLGLRPLQHDEPLDLYEVIRQRYERGALIHPARRNSHEGPARRSRGAVAAVH</sequence>
<dbReference type="GO" id="GO:0005524">
    <property type="term" value="F:ATP binding"/>
    <property type="evidence" value="ECO:0007669"/>
    <property type="project" value="InterPro"/>
</dbReference>
<feature type="region of interest" description="Disordered" evidence="1">
    <location>
        <begin position="60"/>
        <end position="82"/>
    </location>
</feature>
<evidence type="ECO:0000313" key="3">
    <source>
        <dbReference type="EMBL" id="SFF42751.1"/>
    </source>
</evidence>
<accession>A0A1I2IQF3</accession>
<dbReference type="STRING" id="54.SAMN02745121_08799"/>
<dbReference type="OrthoDB" id="8150723at2"/>
<dbReference type="Pfam" id="PF01695">
    <property type="entry name" value="IstB_IS21"/>
    <property type="match status" value="1"/>
</dbReference>
<reference evidence="4" key="1">
    <citation type="submission" date="2016-10" db="EMBL/GenBank/DDBJ databases">
        <authorList>
            <person name="Varghese N."/>
            <person name="Submissions S."/>
        </authorList>
    </citation>
    <scope>NUCLEOTIDE SEQUENCE [LARGE SCALE GENOMIC DNA]</scope>
    <source>
        <strain evidence="4">ATCC 25963</strain>
    </source>
</reference>
<dbReference type="InterPro" id="IPR002611">
    <property type="entry name" value="IstB_ATP-bd"/>
</dbReference>
<dbReference type="Proteomes" id="UP000199400">
    <property type="component" value="Unassembled WGS sequence"/>
</dbReference>
<dbReference type="EMBL" id="FOMX01000070">
    <property type="protein sequence ID" value="SFF42751.1"/>
    <property type="molecule type" value="Genomic_DNA"/>
</dbReference>
<gene>
    <name evidence="3" type="ORF">SAMN02745121_08799</name>
</gene>
<evidence type="ECO:0000313" key="4">
    <source>
        <dbReference type="Proteomes" id="UP000199400"/>
    </source>
</evidence>
<evidence type="ECO:0000256" key="1">
    <source>
        <dbReference type="SAM" id="MobiDB-lite"/>
    </source>
</evidence>
<protein>
    <submittedName>
        <fullName evidence="3">IstB-like ATP binding protein</fullName>
    </submittedName>
</protein>
<dbReference type="Gene3D" id="3.40.50.300">
    <property type="entry name" value="P-loop containing nucleotide triphosphate hydrolases"/>
    <property type="match status" value="1"/>
</dbReference>
<proteinExistence type="predicted"/>
<name>A0A1I2IQF3_9BACT</name>
<keyword evidence="4" id="KW-1185">Reference proteome</keyword>